<gene>
    <name evidence="2" type="ORF">MKI86_09200</name>
</gene>
<name>A0ABT0CL17_9HYPH</name>
<evidence type="ECO:0000256" key="1">
    <source>
        <dbReference type="SAM" id="MobiDB-lite"/>
    </source>
</evidence>
<dbReference type="EMBL" id="JAKVIN010000003">
    <property type="protein sequence ID" value="MCJ8149312.1"/>
    <property type="molecule type" value="Genomic_DNA"/>
</dbReference>
<evidence type="ECO:0000313" key="3">
    <source>
        <dbReference type="Proteomes" id="UP001201844"/>
    </source>
</evidence>
<sequence length="59" mass="7168">MEDQDDRIRRRAHQIWKEEGSPEGREYSHWLRARAEIREEDANTITQDIRKAAQLDRPH</sequence>
<dbReference type="InterPro" id="IPR021327">
    <property type="entry name" value="DUF2934"/>
</dbReference>
<comment type="caution">
    <text evidence="2">The sequence shown here is derived from an EMBL/GenBank/DDBJ whole genome shotgun (WGS) entry which is preliminary data.</text>
</comment>
<dbReference type="Proteomes" id="UP001201844">
    <property type="component" value="Unassembled WGS sequence"/>
</dbReference>
<proteinExistence type="predicted"/>
<dbReference type="Pfam" id="PF11154">
    <property type="entry name" value="DUF2934"/>
    <property type="match status" value="1"/>
</dbReference>
<protein>
    <submittedName>
        <fullName evidence="2">DUF2934 domain-containing protein</fullName>
    </submittedName>
</protein>
<keyword evidence="3" id="KW-1185">Reference proteome</keyword>
<organism evidence="2 3">
    <name type="scientific">Shinella sedimenti</name>
    <dbReference type="NCBI Taxonomy" id="2919913"/>
    <lineage>
        <taxon>Bacteria</taxon>
        <taxon>Pseudomonadati</taxon>
        <taxon>Pseudomonadota</taxon>
        <taxon>Alphaproteobacteria</taxon>
        <taxon>Hyphomicrobiales</taxon>
        <taxon>Rhizobiaceae</taxon>
        <taxon>Shinella</taxon>
    </lineage>
</organism>
<feature type="region of interest" description="Disordered" evidence="1">
    <location>
        <begin position="1"/>
        <end position="24"/>
    </location>
</feature>
<dbReference type="RefSeq" id="WP_241600181.1">
    <property type="nucleotide sequence ID" value="NZ_JAKVIN010000003.1"/>
</dbReference>
<evidence type="ECO:0000313" key="2">
    <source>
        <dbReference type="EMBL" id="MCJ8149312.1"/>
    </source>
</evidence>
<accession>A0ABT0CL17</accession>
<reference evidence="2 3" key="1">
    <citation type="submission" date="2022-02" db="EMBL/GenBank/DDBJ databases">
        <title>Shinella B3.7 sp. nov., isolated from Sediment (Zhairuo Island).</title>
        <authorList>
            <person name="Chen G."/>
        </authorList>
    </citation>
    <scope>NUCLEOTIDE SEQUENCE [LARGE SCALE GENOMIC DNA]</scope>
    <source>
        <strain evidence="2 3">B3.7</strain>
    </source>
</reference>
<feature type="compositionally biased region" description="Basic and acidic residues" evidence="1">
    <location>
        <begin position="15"/>
        <end position="24"/>
    </location>
</feature>